<accession>A0A6J4NXY1</accession>
<sequence length="46" mass="5050">GRRPALERGAAGARLDDGVAVVQAQRQRGCASSRREFLWVRREAVA</sequence>
<dbReference type="EMBL" id="CADCUK010000203">
    <property type="protein sequence ID" value="CAA9394993.1"/>
    <property type="molecule type" value="Genomic_DNA"/>
</dbReference>
<evidence type="ECO:0000313" key="1">
    <source>
        <dbReference type="EMBL" id="CAA9394993.1"/>
    </source>
</evidence>
<feature type="non-terminal residue" evidence="1">
    <location>
        <position position="46"/>
    </location>
</feature>
<proteinExistence type="predicted"/>
<gene>
    <name evidence="1" type="ORF">AVDCRST_MAG47-3053</name>
</gene>
<name>A0A6J4NXY1_9ACTN</name>
<reference evidence="1" key="1">
    <citation type="submission" date="2020-02" db="EMBL/GenBank/DDBJ databases">
        <authorList>
            <person name="Meier V. D."/>
        </authorList>
    </citation>
    <scope>NUCLEOTIDE SEQUENCE</scope>
    <source>
        <strain evidence="1">AVDCRST_MAG47</strain>
    </source>
</reference>
<feature type="non-terminal residue" evidence="1">
    <location>
        <position position="1"/>
    </location>
</feature>
<protein>
    <submittedName>
        <fullName evidence="1">Uncharacterized protein</fullName>
    </submittedName>
</protein>
<dbReference type="AlphaFoldDB" id="A0A6J4NXY1"/>
<organism evidence="1">
    <name type="scientific">uncultured Nocardioidaceae bacterium</name>
    <dbReference type="NCBI Taxonomy" id="253824"/>
    <lineage>
        <taxon>Bacteria</taxon>
        <taxon>Bacillati</taxon>
        <taxon>Actinomycetota</taxon>
        <taxon>Actinomycetes</taxon>
        <taxon>Propionibacteriales</taxon>
        <taxon>Nocardioidaceae</taxon>
        <taxon>environmental samples</taxon>
    </lineage>
</organism>